<feature type="compositionally biased region" description="Basic and acidic residues" evidence="5">
    <location>
        <begin position="261"/>
        <end position="272"/>
    </location>
</feature>
<organism evidence="7 8">
    <name type="scientific">Dactylococcopsis salina (strain PCC 8305)</name>
    <name type="common">Myxobactron salinum</name>
    <dbReference type="NCBI Taxonomy" id="13035"/>
    <lineage>
        <taxon>Bacteria</taxon>
        <taxon>Bacillati</taxon>
        <taxon>Cyanobacteriota</taxon>
        <taxon>Cyanophyceae</taxon>
        <taxon>Nodosilineales</taxon>
        <taxon>Cymatolegaceae</taxon>
        <taxon>Dactylococcopsis</taxon>
    </lineage>
</organism>
<dbReference type="RefSeq" id="WP_015229829.1">
    <property type="nucleotide sequence ID" value="NC_019780.1"/>
</dbReference>
<keyword evidence="1" id="KW-0120">Carbon dioxide fixation</keyword>
<dbReference type="InterPro" id="IPR000249">
    <property type="entry name" value="BMC_dom"/>
</dbReference>
<dbReference type="CDD" id="cd07057">
    <property type="entry name" value="BMC_CcmK"/>
    <property type="match status" value="2"/>
</dbReference>
<dbReference type="PANTHER" id="PTHR33941:SF11">
    <property type="entry name" value="BACTERIAL MICROCOMPARTMENT SHELL PROTEIN PDUJ"/>
    <property type="match status" value="1"/>
</dbReference>
<dbReference type="SMART" id="SM00877">
    <property type="entry name" value="BMC"/>
    <property type="match status" value="2"/>
</dbReference>
<sequence>MASQSELPAPFNHQSPPPQQHYSDSALGLVSTKSFPAIVGTADMMLKSAEVTLVGYEKIGSGHCTAIVRGKTADVRLAVEEGAKTAEQFGQLIAKLVIPRPMPNLEAVFPIGTRLVELAQQKRGYSHLSNRAIGLLETRGFPAMVAGADAMLKAADVQLASYETIGEGLCTAIIRGSVANVAMAIEVGMQEAERVGELHAVMVIPRLMEDLEHTLPVANYWLEDEEQPLSLPEKQKETEKQPLSLPEKQKETERQPLSFPEKQEETVEAESKPEEEDRQPIELPELEKINYSEDNQEQQQQKRQQAQSPEEDN</sequence>
<dbReference type="InterPro" id="IPR020808">
    <property type="entry name" value="Bact_microcomp_CS"/>
</dbReference>
<feature type="compositionally biased region" description="Low complexity" evidence="5">
    <location>
        <begin position="297"/>
        <end position="307"/>
    </location>
</feature>
<dbReference type="GO" id="GO:0031470">
    <property type="term" value="C:carboxysome"/>
    <property type="evidence" value="ECO:0007669"/>
    <property type="project" value="UniProtKB-SubCell"/>
</dbReference>
<proteinExistence type="inferred from homology"/>
<feature type="domain" description="BMC" evidence="6">
    <location>
        <begin position="26"/>
        <end position="110"/>
    </location>
</feature>
<keyword evidence="8" id="KW-1185">Reference proteome</keyword>
<dbReference type="HOGENOM" id="CLU_078216_0_0_3"/>
<dbReference type="OrthoDB" id="5296101at2"/>
<evidence type="ECO:0000313" key="8">
    <source>
        <dbReference type="Proteomes" id="UP000010482"/>
    </source>
</evidence>
<dbReference type="PATRIC" id="fig|13035.3.peg.2515"/>
<evidence type="ECO:0000256" key="3">
    <source>
        <dbReference type="ARBA" id="ARBA00023780"/>
    </source>
</evidence>
<evidence type="ECO:0000259" key="6">
    <source>
        <dbReference type="PROSITE" id="PS51930"/>
    </source>
</evidence>
<name>K9YV87_DACS8</name>
<dbReference type="GO" id="GO:0043886">
    <property type="term" value="F:structural constituent of carboxysome shell"/>
    <property type="evidence" value="ECO:0007669"/>
    <property type="project" value="UniProtKB-ARBA"/>
</dbReference>
<dbReference type="AlphaFoldDB" id="K9YV87"/>
<comment type="similarity">
    <text evidence="3">Belongs to the bacterial microcompartments protein family. CsoS1 subfamily.</text>
</comment>
<evidence type="ECO:0000256" key="5">
    <source>
        <dbReference type="SAM" id="MobiDB-lite"/>
    </source>
</evidence>
<evidence type="ECO:0000256" key="4">
    <source>
        <dbReference type="ARBA" id="ARBA00024446"/>
    </source>
</evidence>
<evidence type="ECO:0000256" key="2">
    <source>
        <dbReference type="ARBA" id="ARBA00023587"/>
    </source>
</evidence>
<feature type="region of interest" description="Disordered" evidence="5">
    <location>
        <begin position="1"/>
        <end position="24"/>
    </location>
</feature>
<feature type="region of interest" description="Disordered" evidence="5">
    <location>
        <begin position="231"/>
        <end position="313"/>
    </location>
</feature>
<accession>K9YV87</accession>
<evidence type="ECO:0000256" key="1">
    <source>
        <dbReference type="ARBA" id="ARBA00023300"/>
    </source>
</evidence>
<gene>
    <name evidence="7" type="ORF">Dacsa_2219</name>
</gene>
<comment type="subcellular location">
    <subcellularLocation>
        <location evidence="2">Carboxysome</location>
    </subcellularLocation>
</comment>
<reference evidence="7" key="1">
    <citation type="submission" date="2012-04" db="EMBL/GenBank/DDBJ databases">
        <title>Finished genome of Dactylococcopsis salina PCC 8305.</title>
        <authorList>
            <consortium name="US DOE Joint Genome Institute"/>
            <person name="Gugger M."/>
            <person name="Coursin T."/>
            <person name="Rippka R."/>
            <person name="Tandeau De Marsac N."/>
            <person name="Huntemann M."/>
            <person name="Wei C.-L."/>
            <person name="Han J."/>
            <person name="Detter J.C."/>
            <person name="Han C."/>
            <person name="Tapia R."/>
            <person name="Daligault H."/>
            <person name="Chen A."/>
            <person name="Krypides N."/>
            <person name="Mavromatis K."/>
            <person name="Markowitz V."/>
            <person name="Szeto E."/>
            <person name="Ivanova N."/>
            <person name="Ovchinnikova G."/>
            <person name="Pagani I."/>
            <person name="Pati A."/>
            <person name="Goodwin L."/>
            <person name="Peters L."/>
            <person name="Pitluck S."/>
            <person name="Woyke T."/>
            <person name="Kerfeld C."/>
        </authorList>
    </citation>
    <scope>NUCLEOTIDE SEQUENCE [LARGE SCALE GENOMIC DNA]</scope>
    <source>
        <strain evidence="7">PCC 8305</strain>
    </source>
</reference>
<dbReference type="KEGG" id="dsl:Dacsa_2219"/>
<dbReference type="PROSITE" id="PS51930">
    <property type="entry name" value="BMC_2"/>
    <property type="match status" value="2"/>
</dbReference>
<dbReference type="InterPro" id="IPR044872">
    <property type="entry name" value="CcmK/CsoS1_BMC"/>
</dbReference>
<dbReference type="Proteomes" id="UP000010482">
    <property type="component" value="Chromosome"/>
</dbReference>
<keyword evidence="4" id="KW-1283">Bacterial microcompartment</keyword>
<evidence type="ECO:0000313" key="7">
    <source>
        <dbReference type="EMBL" id="AFZ50836.1"/>
    </source>
</evidence>
<dbReference type="Pfam" id="PF00936">
    <property type="entry name" value="BMC"/>
    <property type="match status" value="2"/>
</dbReference>
<dbReference type="eggNOG" id="COG4577">
    <property type="taxonomic scope" value="Bacteria"/>
</dbReference>
<dbReference type="Gene3D" id="3.30.70.1710">
    <property type="match status" value="2"/>
</dbReference>
<dbReference type="SUPFAM" id="SSF143414">
    <property type="entry name" value="CcmK-like"/>
    <property type="match status" value="2"/>
</dbReference>
<dbReference type="GO" id="GO:0015977">
    <property type="term" value="P:carbon fixation"/>
    <property type="evidence" value="ECO:0007669"/>
    <property type="project" value="UniProtKB-KW"/>
</dbReference>
<dbReference type="PROSITE" id="PS01139">
    <property type="entry name" value="BMC_1"/>
    <property type="match status" value="1"/>
</dbReference>
<protein>
    <submittedName>
        <fullName evidence="7">Carbon dioxide concentrating mechanism/carboxysome shell protein</fullName>
    </submittedName>
</protein>
<dbReference type="STRING" id="13035.Dacsa_2219"/>
<dbReference type="PANTHER" id="PTHR33941">
    <property type="entry name" value="PROPANEDIOL UTILIZATION PROTEIN PDUA"/>
    <property type="match status" value="1"/>
</dbReference>
<feature type="domain" description="BMC" evidence="6">
    <location>
        <begin position="132"/>
        <end position="216"/>
    </location>
</feature>
<dbReference type="InterPro" id="IPR050575">
    <property type="entry name" value="BMC_shell"/>
</dbReference>
<dbReference type="InterPro" id="IPR037233">
    <property type="entry name" value="CcmK-like_sf"/>
</dbReference>
<dbReference type="EMBL" id="CP003944">
    <property type="protein sequence ID" value="AFZ50836.1"/>
    <property type="molecule type" value="Genomic_DNA"/>
</dbReference>